<dbReference type="STRING" id="1263082.A0A068RHA6"/>
<dbReference type="Pfam" id="PF02201">
    <property type="entry name" value="SWIB"/>
    <property type="match status" value="1"/>
</dbReference>
<dbReference type="OrthoDB" id="10263741at2759"/>
<reference evidence="2" key="1">
    <citation type="submission" date="2013-08" db="EMBL/GenBank/DDBJ databases">
        <title>Gene expansion shapes genome architecture in the human pathogen Lichtheimia corymbifera: an evolutionary genomics analysis in the ancient terrestrial Mucorales (Mucoromycotina).</title>
        <authorList>
            <person name="Schwartze V.U."/>
            <person name="Winter S."/>
            <person name="Shelest E."/>
            <person name="Marcet-Houben M."/>
            <person name="Horn F."/>
            <person name="Wehner S."/>
            <person name="Hoffmann K."/>
            <person name="Riege K."/>
            <person name="Sammeth M."/>
            <person name="Nowrousian M."/>
            <person name="Valiante V."/>
            <person name="Linde J."/>
            <person name="Jacobsen I.D."/>
            <person name="Marz M."/>
            <person name="Brakhage A.A."/>
            <person name="Gabaldon T."/>
            <person name="Bocker S."/>
            <person name="Voigt K."/>
        </authorList>
    </citation>
    <scope>NUCLEOTIDE SEQUENCE [LARGE SCALE GENOMIC DNA]</scope>
    <source>
        <strain evidence="2">FSU 9682</strain>
    </source>
</reference>
<comment type="caution">
    <text evidence="2">The sequence shown here is derived from an EMBL/GenBank/DDBJ whole genome shotgun (WGS) entry which is preliminary data.</text>
</comment>
<dbReference type="PROSITE" id="PS51925">
    <property type="entry name" value="SWIB_MDM2"/>
    <property type="match status" value="1"/>
</dbReference>
<dbReference type="VEuPathDB" id="FungiDB:LCOR_01123.1"/>
<feature type="domain" description="DM2" evidence="1">
    <location>
        <begin position="207"/>
        <end position="285"/>
    </location>
</feature>
<keyword evidence="3" id="KW-1185">Reference proteome</keyword>
<dbReference type="InterPro" id="IPR019835">
    <property type="entry name" value="SWIB_domain"/>
</dbReference>
<organism evidence="2 3">
    <name type="scientific">Lichtheimia corymbifera JMRC:FSU:9682</name>
    <dbReference type="NCBI Taxonomy" id="1263082"/>
    <lineage>
        <taxon>Eukaryota</taxon>
        <taxon>Fungi</taxon>
        <taxon>Fungi incertae sedis</taxon>
        <taxon>Mucoromycota</taxon>
        <taxon>Mucoromycotina</taxon>
        <taxon>Mucoromycetes</taxon>
        <taxon>Mucorales</taxon>
        <taxon>Lichtheimiaceae</taxon>
        <taxon>Lichtheimia</taxon>
    </lineage>
</organism>
<evidence type="ECO:0000313" key="3">
    <source>
        <dbReference type="Proteomes" id="UP000027586"/>
    </source>
</evidence>
<gene>
    <name evidence="2" type="ORF">LCOR_01123.1</name>
</gene>
<proteinExistence type="predicted"/>
<sequence>MYQQPHMPQPGMMPAQQGMPNQMQFRKRPSEADPITKHIKKKRPTDRNMPAKIEAFVPECKLYSELTEFEKKLDGTIMRKRLDIQEALGKPTKIRTTLRVFVSNTSSNQQQGMNEDGTFDMNSGNAPSWTLKIDGKLLDKPPTQTGHRFTSFFRAIGVELDRDPKLYPEGNVIEWHKQPNAPEHDGIEITRRGDANVNARIILDPEYIPQRFKVSPALSETVDMAVGNKPDIVMALWTYIKQHKLQDADDKRLIHCDARLKQLFNNSDQVHFSQIPELINPHLSRPDPVVINYTIRVDKEQHQSPQAYDIDVEIESPVRQKMMNCLAAGQTQKEIMGLDEKIVQCVQSINNSKIKRDFLLQFSQEPVDFINKWIASQARDLEVILGESKINLEEMRRNDFYKQPWIKEAVFHYLTAKVQQRMQDLINVQRGAPPPPQ</sequence>
<dbReference type="SMART" id="SM00151">
    <property type="entry name" value="SWIB"/>
    <property type="match status" value="1"/>
</dbReference>
<dbReference type="EMBL" id="CBTN010000003">
    <property type="protein sequence ID" value="CDH49379.1"/>
    <property type="molecule type" value="Genomic_DNA"/>
</dbReference>
<evidence type="ECO:0000313" key="2">
    <source>
        <dbReference type="EMBL" id="CDH49379.1"/>
    </source>
</evidence>
<dbReference type="Gene3D" id="1.10.245.10">
    <property type="entry name" value="SWIB/MDM2 domain"/>
    <property type="match status" value="1"/>
</dbReference>
<dbReference type="AlphaFoldDB" id="A0A068RHA6"/>
<dbReference type="InterPro" id="IPR003121">
    <property type="entry name" value="SWIB_MDM2_domain"/>
</dbReference>
<dbReference type="SUPFAM" id="SSF47592">
    <property type="entry name" value="SWIB/MDM2 domain"/>
    <property type="match status" value="1"/>
</dbReference>
<evidence type="ECO:0000259" key="1">
    <source>
        <dbReference type="PROSITE" id="PS51925"/>
    </source>
</evidence>
<dbReference type="InterPro" id="IPR036885">
    <property type="entry name" value="SWIB_MDM2_dom_sf"/>
</dbReference>
<dbReference type="PANTHER" id="PTHR13844">
    <property type="entry name" value="SWI/SNF-RELATED MATRIX-ASSOCIATED ACTIN-DEPENDENT REGULATOR OF CHROMATIN SUBFAMILY D"/>
    <property type="match status" value="1"/>
</dbReference>
<name>A0A068RHA6_9FUNG</name>
<protein>
    <submittedName>
        <fullName evidence="2">Swi snf-related matrix-associated actin-dependent regulator of chromatin subfamily d member 1-like</fullName>
    </submittedName>
</protein>
<dbReference type="Proteomes" id="UP000027586">
    <property type="component" value="Unassembled WGS sequence"/>
</dbReference>
<accession>A0A068RHA6</accession>
<dbReference type="CDD" id="cd10568">
    <property type="entry name" value="SWIB_like"/>
    <property type="match status" value="1"/>
</dbReference>